<evidence type="ECO:0000313" key="3">
    <source>
        <dbReference type="Proteomes" id="UP000000763"/>
    </source>
</evidence>
<feature type="region of interest" description="Disordered" evidence="1">
    <location>
        <begin position="1"/>
        <end position="76"/>
    </location>
</feature>
<organism evidence="2 3">
    <name type="scientific">Oryza sativa subsp. japonica</name>
    <name type="common">Rice</name>
    <dbReference type="NCBI Taxonomy" id="39947"/>
    <lineage>
        <taxon>Eukaryota</taxon>
        <taxon>Viridiplantae</taxon>
        <taxon>Streptophyta</taxon>
        <taxon>Embryophyta</taxon>
        <taxon>Tracheophyta</taxon>
        <taxon>Spermatophyta</taxon>
        <taxon>Magnoliopsida</taxon>
        <taxon>Liliopsida</taxon>
        <taxon>Poales</taxon>
        <taxon>Poaceae</taxon>
        <taxon>BOP clade</taxon>
        <taxon>Oryzoideae</taxon>
        <taxon>Oryzeae</taxon>
        <taxon>Oryzinae</taxon>
        <taxon>Oryza</taxon>
        <taxon>Oryza sativa</taxon>
    </lineage>
</organism>
<feature type="compositionally biased region" description="Pro residues" evidence="1">
    <location>
        <begin position="8"/>
        <end position="40"/>
    </location>
</feature>
<sequence length="155" mass="15740">RPAEAASPWPPPPLPPLSSLLPPGPTPLPPSPPSRPPSPIPSVTCSSCPATGHGGAGRVRVHGHDLGAVGPQPMREGHRTVRADAGGTGRAGLIGQAREIFGSMAAKYGMEPGVENYGSLVDVLAGMVEEAEDADEARLVRAGGAAECVNGARRH</sequence>
<name>Q0D9Z4_ORYSJ</name>
<gene>
    <name evidence="2" type="ordered locus">Os06g0690100</name>
</gene>
<reference evidence="3" key="2">
    <citation type="journal article" date="2008" name="Nucleic Acids Res.">
        <title>The rice annotation project database (RAP-DB): 2008 update.</title>
        <authorList>
            <consortium name="The rice annotation project (RAP)"/>
        </authorList>
    </citation>
    <scope>GENOME REANNOTATION</scope>
    <source>
        <strain evidence="3">cv. Nipponbare</strain>
    </source>
</reference>
<dbReference type="EMBL" id="AP008212">
    <property type="protein sequence ID" value="BAF20329.1"/>
    <property type="molecule type" value="Genomic_DNA"/>
</dbReference>
<dbReference type="KEGG" id="dosa:Os06g0690100"/>
<feature type="non-terminal residue" evidence="2">
    <location>
        <position position="1"/>
    </location>
</feature>
<protein>
    <submittedName>
        <fullName evidence="2">Os06g0690100 protein</fullName>
    </submittedName>
</protein>
<accession>Q0D9Z4</accession>
<dbReference type="Proteomes" id="UP000000763">
    <property type="component" value="Chromosome 6"/>
</dbReference>
<dbReference type="AlphaFoldDB" id="Q0D9Z4"/>
<evidence type="ECO:0000256" key="1">
    <source>
        <dbReference type="SAM" id="MobiDB-lite"/>
    </source>
</evidence>
<evidence type="ECO:0000313" key="2">
    <source>
        <dbReference type="EMBL" id="BAF20329.1"/>
    </source>
</evidence>
<proteinExistence type="predicted"/>
<reference evidence="2 3" key="1">
    <citation type="journal article" date="2005" name="Nature">
        <title>The map-based sequence of the rice genome.</title>
        <authorList>
            <consortium name="International rice genome sequencing project (IRGSP)"/>
            <person name="Matsumoto T."/>
            <person name="Wu J."/>
            <person name="Kanamori H."/>
            <person name="Katayose Y."/>
            <person name="Fujisawa M."/>
            <person name="Namiki N."/>
            <person name="Mizuno H."/>
            <person name="Yamamoto K."/>
            <person name="Antonio B.A."/>
            <person name="Baba T."/>
            <person name="Sakata K."/>
            <person name="Nagamura Y."/>
            <person name="Aoki H."/>
            <person name="Arikawa K."/>
            <person name="Arita K."/>
            <person name="Bito T."/>
            <person name="Chiden Y."/>
            <person name="Fujitsuka N."/>
            <person name="Fukunaka R."/>
            <person name="Hamada M."/>
            <person name="Harada C."/>
            <person name="Hayashi A."/>
            <person name="Hijishita S."/>
            <person name="Honda M."/>
            <person name="Hosokawa S."/>
            <person name="Ichikawa Y."/>
            <person name="Idonuma A."/>
            <person name="Iijima M."/>
            <person name="Ikeda M."/>
            <person name="Ikeno M."/>
            <person name="Ito K."/>
            <person name="Ito S."/>
            <person name="Ito T."/>
            <person name="Ito Y."/>
            <person name="Ito Y."/>
            <person name="Iwabuchi A."/>
            <person name="Kamiya K."/>
            <person name="Karasawa W."/>
            <person name="Kurita K."/>
            <person name="Katagiri S."/>
            <person name="Kikuta A."/>
            <person name="Kobayashi H."/>
            <person name="Kobayashi N."/>
            <person name="Machita K."/>
            <person name="Maehara T."/>
            <person name="Masukawa M."/>
            <person name="Mizubayashi T."/>
            <person name="Mukai Y."/>
            <person name="Nagasaki H."/>
            <person name="Nagata Y."/>
            <person name="Naito S."/>
            <person name="Nakashima M."/>
            <person name="Nakama Y."/>
            <person name="Nakamichi Y."/>
            <person name="Nakamura M."/>
            <person name="Meguro A."/>
            <person name="Negishi M."/>
            <person name="Ohta I."/>
            <person name="Ohta T."/>
            <person name="Okamoto M."/>
            <person name="Ono N."/>
            <person name="Saji S."/>
            <person name="Sakaguchi M."/>
            <person name="Sakai K."/>
            <person name="Shibata M."/>
            <person name="Shimokawa T."/>
            <person name="Song J."/>
            <person name="Takazaki Y."/>
            <person name="Terasawa K."/>
            <person name="Tsugane M."/>
            <person name="Tsuji K."/>
            <person name="Ueda S."/>
            <person name="Waki K."/>
            <person name="Yamagata H."/>
            <person name="Yamamoto M."/>
            <person name="Yamamoto S."/>
            <person name="Yamane H."/>
            <person name="Yoshiki S."/>
            <person name="Yoshihara R."/>
            <person name="Yukawa K."/>
            <person name="Zhong H."/>
            <person name="Yano M."/>
            <person name="Yuan Q."/>
            <person name="Ouyang S."/>
            <person name="Liu J."/>
            <person name="Jones K.M."/>
            <person name="Gansberger K."/>
            <person name="Moffat K."/>
            <person name="Hill J."/>
            <person name="Bera J."/>
            <person name="Fadrosh D."/>
            <person name="Jin S."/>
            <person name="Johri S."/>
            <person name="Kim M."/>
            <person name="Overton L."/>
            <person name="Reardon M."/>
            <person name="Tsitrin T."/>
            <person name="Vuong H."/>
            <person name="Weaver B."/>
            <person name="Ciecko A."/>
            <person name="Tallon L."/>
            <person name="Jackson J."/>
            <person name="Pai G."/>
            <person name="Aken S.V."/>
            <person name="Utterback T."/>
            <person name="Reidmuller S."/>
            <person name="Feldblyum T."/>
            <person name="Hsiao J."/>
            <person name="Zismann V."/>
            <person name="Iobst S."/>
            <person name="de Vazeille A.R."/>
            <person name="Buell C.R."/>
            <person name="Ying K."/>
            <person name="Li Y."/>
            <person name="Lu T."/>
            <person name="Huang Y."/>
            <person name="Zhao Q."/>
            <person name="Feng Q."/>
            <person name="Zhang L."/>
            <person name="Zhu J."/>
            <person name="Weng Q."/>
            <person name="Mu J."/>
            <person name="Lu Y."/>
            <person name="Fan D."/>
            <person name="Liu Y."/>
            <person name="Guan J."/>
            <person name="Zhang Y."/>
            <person name="Yu S."/>
            <person name="Liu X."/>
            <person name="Zhang Y."/>
            <person name="Hong G."/>
            <person name="Han B."/>
            <person name="Choisne N."/>
            <person name="Demange N."/>
            <person name="Orjeda G."/>
            <person name="Samain S."/>
            <person name="Cattolico L."/>
            <person name="Pelletier E."/>
            <person name="Couloux A."/>
            <person name="Segurens B."/>
            <person name="Wincker P."/>
            <person name="D'Hont A."/>
            <person name="Scarpelli C."/>
            <person name="Weissenbach J."/>
            <person name="Salanoubat M."/>
            <person name="Quetier F."/>
            <person name="Yu Y."/>
            <person name="Kim H.R."/>
            <person name="Rambo T."/>
            <person name="Currie J."/>
            <person name="Collura K."/>
            <person name="Luo M."/>
            <person name="Yang T."/>
            <person name="Ammiraju J.S.S."/>
            <person name="Engler F."/>
            <person name="Soderlund C."/>
            <person name="Wing R.A."/>
            <person name="Palmer L.E."/>
            <person name="de la Bastide M."/>
            <person name="Spiegel L."/>
            <person name="Nascimento L."/>
            <person name="Zutavern T."/>
            <person name="O'Shaughnessy A."/>
            <person name="Dike S."/>
            <person name="Dedhia N."/>
            <person name="Preston R."/>
            <person name="Balija V."/>
            <person name="McCombie W.R."/>
            <person name="Chow T."/>
            <person name="Chen H."/>
            <person name="Chung M."/>
            <person name="Chen C."/>
            <person name="Shaw J."/>
            <person name="Wu H."/>
            <person name="Hsiao K."/>
            <person name="Chao Y."/>
            <person name="Chu M."/>
            <person name="Cheng C."/>
            <person name="Hour A."/>
            <person name="Lee P."/>
            <person name="Lin S."/>
            <person name="Lin Y."/>
            <person name="Liou J."/>
            <person name="Liu S."/>
            <person name="Hsing Y."/>
            <person name="Raghuvanshi S."/>
            <person name="Mohanty A."/>
            <person name="Bharti A.K."/>
            <person name="Gaur A."/>
            <person name="Gupta V."/>
            <person name="Kumar D."/>
            <person name="Ravi V."/>
            <person name="Vij S."/>
            <person name="Kapur A."/>
            <person name="Khurana P."/>
            <person name="Khurana P."/>
            <person name="Khurana J.P."/>
            <person name="Tyagi A.K."/>
            <person name="Gaikwad K."/>
            <person name="Singh A."/>
            <person name="Dalal V."/>
            <person name="Srivastava S."/>
            <person name="Dixit A."/>
            <person name="Pal A.K."/>
            <person name="Ghazi I.A."/>
            <person name="Yadav M."/>
            <person name="Pandit A."/>
            <person name="Bhargava A."/>
            <person name="Sureshbabu K."/>
            <person name="Batra K."/>
            <person name="Sharma T.R."/>
            <person name="Mohapatra T."/>
            <person name="Singh N.K."/>
            <person name="Messing J."/>
            <person name="Nelson A.B."/>
            <person name="Fuks G."/>
            <person name="Kavchok S."/>
            <person name="Keizer G."/>
            <person name="Linton E."/>
            <person name="Llaca V."/>
            <person name="Song R."/>
            <person name="Tanyolac B."/>
            <person name="Young S."/>
            <person name="Ho-Il K."/>
            <person name="Hahn J.H."/>
            <person name="Sangsakoo G."/>
            <person name="Vanavichit A."/>
            <person name="de Mattos Luiz.A.T."/>
            <person name="Zimmer P.D."/>
            <person name="Malone G."/>
            <person name="Dellagostin O."/>
            <person name="de Oliveira A.C."/>
            <person name="Bevan M."/>
            <person name="Bancroft I."/>
            <person name="Minx P."/>
            <person name="Cordum H."/>
            <person name="Wilson R."/>
            <person name="Cheng Z."/>
            <person name="Jin W."/>
            <person name="Jiang J."/>
            <person name="Leong S.A."/>
            <person name="Iwama H."/>
            <person name="Gojobori T."/>
            <person name="Itoh T."/>
            <person name="Niimura Y."/>
            <person name="Fujii Y."/>
            <person name="Habara T."/>
            <person name="Sakai H."/>
            <person name="Sato Y."/>
            <person name="Wilson G."/>
            <person name="Kumar K."/>
            <person name="McCouch S."/>
            <person name="Juretic N."/>
            <person name="Hoen D."/>
            <person name="Wright S."/>
            <person name="Bruskiewich R."/>
            <person name="Bureau T."/>
            <person name="Miyao A."/>
            <person name="Hirochika H."/>
            <person name="Nishikawa T."/>
            <person name="Kadowaki K."/>
            <person name="Sugiura M."/>
            <person name="Burr B."/>
            <person name="Sasaki T."/>
        </authorList>
    </citation>
    <scope>NUCLEOTIDE SEQUENCE [LARGE SCALE GENOMIC DNA]</scope>
    <source>
        <strain evidence="3">cv. Nipponbare</strain>
    </source>
</reference>